<dbReference type="CDD" id="cd05120">
    <property type="entry name" value="APH_ChoK_like"/>
    <property type="match status" value="1"/>
</dbReference>
<reference evidence="2" key="2">
    <citation type="journal article" date="2023" name="IMA Fungus">
        <title>Comparative genomic study of the Penicillium genus elucidates a diverse pangenome and 15 lateral gene transfer events.</title>
        <authorList>
            <person name="Petersen C."/>
            <person name="Sorensen T."/>
            <person name="Nielsen M.R."/>
            <person name="Sondergaard T.E."/>
            <person name="Sorensen J.L."/>
            <person name="Fitzpatrick D.A."/>
            <person name="Frisvad J.C."/>
            <person name="Nielsen K.L."/>
        </authorList>
    </citation>
    <scope>NUCLEOTIDE SEQUENCE</scope>
    <source>
        <strain evidence="2">IBT 17660</strain>
    </source>
</reference>
<protein>
    <recommendedName>
        <fullName evidence="1">Aminoglycoside phosphotransferase domain-containing protein</fullName>
    </recommendedName>
</protein>
<dbReference type="PANTHER" id="PTHR21310">
    <property type="entry name" value="AMINOGLYCOSIDE PHOSPHOTRANSFERASE-RELATED-RELATED"/>
    <property type="match status" value="1"/>
</dbReference>
<dbReference type="InterPro" id="IPR051678">
    <property type="entry name" value="AGP_Transferase"/>
</dbReference>
<dbReference type="OrthoDB" id="2906425at2759"/>
<sequence length="212" mass="24171">MRFISQATSIPVPKVLCAFTHGGSTYIVMERIKGDMIGTRWVYRSEESKTKLLAQLKKMVEEICGSRPPEGMGVASVTGGTLFDCCLPGASLRLGPFSSVQDFHRHLREGIDFDPGLDLEIQELIKEHDRDWPIVFTHGDLSSLNILVRGDDIVGIVDWETAGWYPSYWEYTTACQVNPQNSFWIHEIDKFLVSMPRELEMEHIRQKYFGDL</sequence>
<accession>A0A9X0BGP9</accession>
<comment type="caution">
    <text evidence="2">The sequence shown here is derived from an EMBL/GenBank/DDBJ whole genome shotgun (WGS) entry which is preliminary data.</text>
</comment>
<dbReference type="InterPro" id="IPR011009">
    <property type="entry name" value="Kinase-like_dom_sf"/>
</dbReference>
<name>A0A9X0BGP9_9EURO</name>
<dbReference type="SUPFAM" id="SSF56112">
    <property type="entry name" value="Protein kinase-like (PK-like)"/>
    <property type="match status" value="1"/>
</dbReference>
<evidence type="ECO:0000313" key="3">
    <source>
        <dbReference type="Proteomes" id="UP001147760"/>
    </source>
</evidence>
<dbReference type="Proteomes" id="UP001147760">
    <property type="component" value="Unassembled WGS sequence"/>
</dbReference>
<feature type="domain" description="Aminoglycoside phosphotransferase" evidence="1">
    <location>
        <begin position="4"/>
        <end position="181"/>
    </location>
</feature>
<evidence type="ECO:0000313" key="2">
    <source>
        <dbReference type="EMBL" id="KAJ5457302.1"/>
    </source>
</evidence>
<dbReference type="InterPro" id="IPR002575">
    <property type="entry name" value="Aminoglycoside_PTrfase"/>
</dbReference>
<keyword evidence="3" id="KW-1185">Reference proteome</keyword>
<gene>
    <name evidence="2" type="ORF">N7530_012576</name>
</gene>
<proteinExistence type="predicted"/>
<organism evidence="2 3">
    <name type="scientific">Penicillium desertorum</name>
    <dbReference type="NCBI Taxonomy" id="1303715"/>
    <lineage>
        <taxon>Eukaryota</taxon>
        <taxon>Fungi</taxon>
        <taxon>Dikarya</taxon>
        <taxon>Ascomycota</taxon>
        <taxon>Pezizomycotina</taxon>
        <taxon>Eurotiomycetes</taxon>
        <taxon>Eurotiomycetidae</taxon>
        <taxon>Eurotiales</taxon>
        <taxon>Aspergillaceae</taxon>
        <taxon>Penicillium</taxon>
    </lineage>
</organism>
<evidence type="ECO:0000259" key="1">
    <source>
        <dbReference type="Pfam" id="PF01636"/>
    </source>
</evidence>
<dbReference type="AlphaFoldDB" id="A0A9X0BGP9"/>
<dbReference type="PANTHER" id="PTHR21310:SF55">
    <property type="entry name" value="AMINOGLYCOSIDE PHOSPHOTRANSFERASE DOMAIN-CONTAINING PROTEIN"/>
    <property type="match status" value="1"/>
</dbReference>
<dbReference type="Gene3D" id="3.90.1200.10">
    <property type="match status" value="1"/>
</dbReference>
<reference evidence="2" key="1">
    <citation type="submission" date="2022-12" db="EMBL/GenBank/DDBJ databases">
        <authorList>
            <person name="Petersen C."/>
        </authorList>
    </citation>
    <scope>NUCLEOTIDE SEQUENCE</scope>
    <source>
        <strain evidence="2">IBT 17660</strain>
    </source>
</reference>
<dbReference type="Pfam" id="PF01636">
    <property type="entry name" value="APH"/>
    <property type="match status" value="1"/>
</dbReference>
<dbReference type="EMBL" id="JAPWDO010000009">
    <property type="protein sequence ID" value="KAJ5457302.1"/>
    <property type="molecule type" value="Genomic_DNA"/>
</dbReference>